<reference evidence="8" key="1">
    <citation type="journal article" date="2023" name="Mol. Biol. Evol.">
        <title>Third-Generation Sequencing Reveals the Adaptive Role of the Epigenome in Three Deep-Sea Polychaetes.</title>
        <authorList>
            <person name="Perez M."/>
            <person name="Aroh O."/>
            <person name="Sun Y."/>
            <person name="Lan Y."/>
            <person name="Juniper S.K."/>
            <person name="Young C.R."/>
            <person name="Angers B."/>
            <person name="Qian P.Y."/>
        </authorList>
    </citation>
    <scope>NUCLEOTIDE SEQUENCE</scope>
    <source>
        <strain evidence="8">R07B-5</strain>
    </source>
</reference>
<evidence type="ECO:0008006" key="10">
    <source>
        <dbReference type="Google" id="ProtNLM"/>
    </source>
</evidence>
<keyword evidence="4" id="KW-0325">Glycoprotein</keyword>
<dbReference type="GO" id="GO:0050840">
    <property type="term" value="F:extracellular matrix binding"/>
    <property type="evidence" value="ECO:0007669"/>
    <property type="project" value="TreeGrafter"/>
</dbReference>
<dbReference type="PANTHER" id="PTHR13866:SF29">
    <property type="entry name" value="FOLLISTATIN"/>
    <property type="match status" value="1"/>
</dbReference>
<evidence type="ECO:0000256" key="1">
    <source>
        <dbReference type="ARBA" id="ARBA00022729"/>
    </source>
</evidence>
<dbReference type="Proteomes" id="UP001209878">
    <property type="component" value="Unassembled WGS sequence"/>
</dbReference>
<evidence type="ECO:0000259" key="7">
    <source>
        <dbReference type="PROSITE" id="PS51465"/>
    </source>
</evidence>
<dbReference type="Pfam" id="PF07648">
    <property type="entry name" value="Kazal_2"/>
    <property type="match status" value="3"/>
</dbReference>
<dbReference type="PANTHER" id="PTHR13866">
    <property type="entry name" value="SPARC OSTEONECTIN"/>
    <property type="match status" value="1"/>
</dbReference>
<evidence type="ECO:0000256" key="4">
    <source>
        <dbReference type="ARBA" id="ARBA00023180"/>
    </source>
</evidence>
<dbReference type="EMBL" id="JAODUO010000404">
    <property type="protein sequence ID" value="KAK2181271.1"/>
    <property type="molecule type" value="Genomic_DNA"/>
</dbReference>
<evidence type="ECO:0000256" key="5">
    <source>
        <dbReference type="SAM" id="MobiDB-lite"/>
    </source>
</evidence>
<feature type="domain" description="TB" evidence="6">
    <location>
        <begin position="64"/>
        <end position="127"/>
    </location>
</feature>
<organism evidence="8 9">
    <name type="scientific">Ridgeia piscesae</name>
    <name type="common">Tubeworm</name>
    <dbReference type="NCBI Taxonomy" id="27915"/>
    <lineage>
        <taxon>Eukaryota</taxon>
        <taxon>Metazoa</taxon>
        <taxon>Spiralia</taxon>
        <taxon>Lophotrochozoa</taxon>
        <taxon>Annelida</taxon>
        <taxon>Polychaeta</taxon>
        <taxon>Sedentaria</taxon>
        <taxon>Canalipalpata</taxon>
        <taxon>Sabellida</taxon>
        <taxon>Siboglinidae</taxon>
        <taxon>Ridgeia</taxon>
    </lineage>
</organism>
<accession>A0AAD9NUL6</accession>
<dbReference type="InterPro" id="IPR017878">
    <property type="entry name" value="TB_dom"/>
</dbReference>
<feature type="compositionally biased region" description="Acidic residues" evidence="5">
    <location>
        <begin position="357"/>
        <end position="372"/>
    </location>
</feature>
<protein>
    <recommendedName>
        <fullName evidence="10">Follistatin</fullName>
    </recommendedName>
</protein>
<keyword evidence="2" id="KW-0677">Repeat</keyword>
<dbReference type="GO" id="GO:0005509">
    <property type="term" value="F:calcium ion binding"/>
    <property type="evidence" value="ECO:0007669"/>
    <property type="project" value="TreeGrafter"/>
</dbReference>
<dbReference type="Pfam" id="PF21333">
    <property type="entry name" value="FST_N"/>
    <property type="match status" value="1"/>
</dbReference>
<feature type="region of interest" description="Disordered" evidence="5">
    <location>
        <begin position="350"/>
        <end position="379"/>
    </location>
</feature>
<dbReference type="InterPro" id="IPR002350">
    <property type="entry name" value="Kazal_dom"/>
</dbReference>
<proteinExistence type="predicted"/>
<dbReference type="PROSITE" id="PS51465">
    <property type="entry name" value="KAZAL_2"/>
    <property type="match status" value="3"/>
</dbReference>
<sequence length="395" mass="43521">MDGESCILRLVGVCHRAKNMLMQQPQTDSRMSVRPHFGIWVLFTKCTIALLIMFSPAASSSQVGSCWLQVARNGRCRGLLEMGITKEACCATRSGIFTGWTPHPNITSSKLFYWDVIAGGAPDCEPCKTTCENVDCEYGKECRIRNNMPKCVCPSCRKEEHIEGNVCGIDVKTYHSKCSLVRHNCRRKQNIQVDYKGRCRTSCDQVNCDEGKRCVLDQNGLPHCIHCSDSCRTPHGTRRMLCGADGVTYPSSCHLFKATCERGRSVMLGYKGACIVGATCSTITCQSLEKCLTHPVTARPQCVTCDMPCSGTVYGNRVICGSDGQTYSNWCVLREAACQSGVVIETLHSGPCGHESGDEDTVSSESLPEETSDERMPSLPNHSQVVMAVMWARRH</sequence>
<evidence type="ECO:0000259" key="6">
    <source>
        <dbReference type="PROSITE" id="PS51364"/>
    </source>
</evidence>
<dbReference type="GO" id="GO:0005615">
    <property type="term" value="C:extracellular space"/>
    <property type="evidence" value="ECO:0007669"/>
    <property type="project" value="TreeGrafter"/>
</dbReference>
<evidence type="ECO:0000256" key="2">
    <source>
        <dbReference type="ARBA" id="ARBA00022737"/>
    </source>
</evidence>
<dbReference type="Gene3D" id="3.30.60.30">
    <property type="match status" value="3"/>
</dbReference>
<dbReference type="Gene3D" id="3.90.290.10">
    <property type="entry name" value="TGF-beta binding (TB) domain"/>
    <property type="match status" value="1"/>
</dbReference>
<dbReference type="GO" id="GO:0005518">
    <property type="term" value="F:collagen binding"/>
    <property type="evidence" value="ECO:0007669"/>
    <property type="project" value="TreeGrafter"/>
</dbReference>
<dbReference type="SUPFAM" id="SSF100895">
    <property type="entry name" value="Kazal-type serine protease inhibitors"/>
    <property type="match status" value="3"/>
</dbReference>
<evidence type="ECO:0000313" key="8">
    <source>
        <dbReference type="EMBL" id="KAK2181271.1"/>
    </source>
</evidence>
<dbReference type="InterPro" id="IPR036058">
    <property type="entry name" value="Kazal_dom_sf"/>
</dbReference>
<gene>
    <name evidence="8" type="ORF">NP493_404g02076</name>
</gene>
<name>A0AAD9NUL6_RIDPI</name>
<dbReference type="SMART" id="SM00274">
    <property type="entry name" value="FOLN"/>
    <property type="match status" value="3"/>
</dbReference>
<evidence type="ECO:0000313" key="9">
    <source>
        <dbReference type="Proteomes" id="UP001209878"/>
    </source>
</evidence>
<dbReference type="InterPro" id="IPR003645">
    <property type="entry name" value="Fol_N"/>
</dbReference>
<feature type="domain" description="Kazal-like" evidence="7">
    <location>
        <begin position="303"/>
        <end position="354"/>
    </location>
</feature>
<keyword evidence="3" id="KW-1015">Disulfide bond</keyword>
<dbReference type="AlphaFoldDB" id="A0AAD9NUL6"/>
<comment type="caution">
    <text evidence="8">The sequence shown here is derived from an EMBL/GenBank/DDBJ whole genome shotgun (WGS) entry which is preliminary data.</text>
</comment>
<keyword evidence="1" id="KW-0732">Signal</keyword>
<feature type="domain" description="Kazal-like" evidence="7">
    <location>
        <begin position="225"/>
        <end position="276"/>
    </location>
</feature>
<dbReference type="SMART" id="SM00280">
    <property type="entry name" value="KAZAL"/>
    <property type="match status" value="3"/>
</dbReference>
<dbReference type="PROSITE" id="PS51364">
    <property type="entry name" value="TB"/>
    <property type="match status" value="1"/>
</dbReference>
<feature type="domain" description="Kazal-like" evidence="7">
    <location>
        <begin position="152"/>
        <end position="201"/>
    </location>
</feature>
<dbReference type="CDD" id="cd00104">
    <property type="entry name" value="KAZAL_FS"/>
    <property type="match status" value="1"/>
</dbReference>
<dbReference type="InterPro" id="IPR036773">
    <property type="entry name" value="TB_dom_sf"/>
</dbReference>
<evidence type="ECO:0000256" key="3">
    <source>
        <dbReference type="ARBA" id="ARBA00023157"/>
    </source>
</evidence>
<dbReference type="SUPFAM" id="SSF57581">
    <property type="entry name" value="TB module/8-cys domain"/>
    <property type="match status" value="1"/>
</dbReference>
<keyword evidence="9" id="KW-1185">Reference proteome</keyword>